<gene>
    <name evidence="1" type="ORF">O6H91_02G109600</name>
</gene>
<accession>A0ACC2EJB5</accession>
<organism evidence="1 2">
    <name type="scientific">Diphasiastrum complanatum</name>
    <name type="common">Issler's clubmoss</name>
    <name type="synonym">Lycopodium complanatum</name>
    <dbReference type="NCBI Taxonomy" id="34168"/>
    <lineage>
        <taxon>Eukaryota</taxon>
        <taxon>Viridiplantae</taxon>
        <taxon>Streptophyta</taxon>
        <taxon>Embryophyta</taxon>
        <taxon>Tracheophyta</taxon>
        <taxon>Lycopodiopsida</taxon>
        <taxon>Lycopodiales</taxon>
        <taxon>Lycopodiaceae</taxon>
        <taxon>Lycopodioideae</taxon>
        <taxon>Diphasiastrum</taxon>
    </lineage>
</organism>
<proteinExistence type="predicted"/>
<evidence type="ECO:0000313" key="1">
    <source>
        <dbReference type="EMBL" id="KAJ7566583.1"/>
    </source>
</evidence>
<name>A0ACC2EJB5_DIPCM</name>
<protein>
    <submittedName>
        <fullName evidence="1">Uncharacterized protein</fullName>
    </submittedName>
</protein>
<keyword evidence="2" id="KW-1185">Reference proteome</keyword>
<evidence type="ECO:0000313" key="2">
    <source>
        <dbReference type="Proteomes" id="UP001162992"/>
    </source>
</evidence>
<dbReference type="Proteomes" id="UP001162992">
    <property type="component" value="Chromosome 2"/>
</dbReference>
<reference evidence="2" key="1">
    <citation type="journal article" date="2024" name="Proc. Natl. Acad. Sci. U.S.A.">
        <title>Extraordinary preservation of gene collinearity over three hundred million years revealed in homosporous lycophytes.</title>
        <authorList>
            <person name="Li C."/>
            <person name="Wickell D."/>
            <person name="Kuo L.Y."/>
            <person name="Chen X."/>
            <person name="Nie B."/>
            <person name="Liao X."/>
            <person name="Peng D."/>
            <person name="Ji J."/>
            <person name="Jenkins J."/>
            <person name="Williams M."/>
            <person name="Shu S."/>
            <person name="Plott C."/>
            <person name="Barry K."/>
            <person name="Rajasekar S."/>
            <person name="Grimwood J."/>
            <person name="Han X."/>
            <person name="Sun S."/>
            <person name="Hou Z."/>
            <person name="He W."/>
            <person name="Dai G."/>
            <person name="Sun C."/>
            <person name="Schmutz J."/>
            <person name="Leebens-Mack J.H."/>
            <person name="Li F.W."/>
            <person name="Wang L."/>
        </authorList>
    </citation>
    <scope>NUCLEOTIDE SEQUENCE [LARGE SCALE GENOMIC DNA]</scope>
    <source>
        <strain evidence="2">cv. PW_Plant_1</strain>
    </source>
</reference>
<comment type="caution">
    <text evidence="1">The sequence shown here is derived from an EMBL/GenBank/DDBJ whole genome shotgun (WGS) entry which is preliminary data.</text>
</comment>
<sequence>MSAQGAMSQEQPHRPLTYGDLFDAKGDLASMPVTKEDALMMQNAEALTTGQTKTDSPACIMQSAADKNLQSRAISPDRRTIVPEGGVVVAQLTTVPGDAKREYIIAGQTVVRETTLLRPTDPIVAREGSITIGEALEAAALGSCDKPVEAIDARAIKSAEERATGLSLPMKDGIAATAQSAAQLNPGVDDFDKTTIGDILTDASSELGADKLVTQEDARKVREAELRGQKGEGGQPGVIAAALQAAANMNTEI</sequence>
<dbReference type="EMBL" id="CM055093">
    <property type="protein sequence ID" value="KAJ7566583.1"/>
    <property type="molecule type" value="Genomic_DNA"/>
</dbReference>